<reference evidence="1 2" key="1">
    <citation type="submission" date="2018-04" db="EMBL/GenBank/DDBJ databases">
        <title>Genomic Encyclopedia of Type Strains, Phase IV (KMG-IV): sequencing the most valuable type-strain genomes for metagenomic binning, comparative biology and taxonomic classification.</title>
        <authorList>
            <person name="Goeker M."/>
        </authorList>
    </citation>
    <scope>NUCLEOTIDE SEQUENCE [LARGE SCALE GENOMIC DNA]</scope>
    <source>
        <strain evidence="1 2">DSM 7138</strain>
    </source>
</reference>
<comment type="caution">
    <text evidence="1">The sequence shown here is derived from an EMBL/GenBank/DDBJ whole genome shotgun (WGS) entry which is preliminary data.</text>
</comment>
<name>A0A2T5BHI2_MYCDI</name>
<sequence length="85" mass="9673">MAVSMMELKVNAIRRDAGLSRSEKVERLERLRNASHALRRAARDCAAVYENGWYEHVHIIERELATLGCDAPLRSRRLHGSAYPA</sequence>
<dbReference type="RefSeq" id="WP_108000830.1">
    <property type="nucleotide sequence ID" value="NZ_JBHEEX010000008.1"/>
</dbReference>
<gene>
    <name evidence="1" type="ORF">C7449_101102</name>
</gene>
<evidence type="ECO:0000313" key="1">
    <source>
        <dbReference type="EMBL" id="PTM98439.1"/>
    </source>
</evidence>
<protein>
    <submittedName>
        <fullName evidence="1">Uncharacterized protein</fullName>
    </submittedName>
</protein>
<dbReference type="OrthoDB" id="8084279at2"/>
<dbReference type="AlphaFoldDB" id="A0A2T5BHI2"/>
<keyword evidence="2" id="KW-1185">Reference proteome</keyword>
<accession>A0A2T5BHI2</accession>
<dbReference type="Proteomes" id="UP000241247">
    <property type="component" value="Unassembled WGS sequence"/>
</dbReference>
<organism evidence="1 2">
    <name type="scientific">Mycoplana dimorpha</name>
    <dbReference type="NCBI Taxonomy" id="28320"/>
    <lineage>
        <taxon>Bacteria</taxon>
        <taxon>Pseudomonadati</taxon>
        <taxon>Pseudomonadota</taxon>
        <taxon>Alphaproteobacteria</taxon>
        <taxon>Hyphomicrobiales</taxon>
        <taxon>Rhizobiaceae</taxon>
        <taxon>Mycoplana</taxon>
    </lineage>
</organism>
<dbReference type="EMBL" id="PZZZ01000001">
    <property type="protein sequence ID" value="PTM98439.1"/>
    <property type="molecule type" value="Genomic_DNA"/>
</dbReference>
<evidence type="ECO:0000313" key="2">
    <source>
        <dbReference type="Proteomes" id="UP000241247"/>
    </source>
</evidence>
<proteinExistence type="predicted"/>